<dbReference type="Pfam" id="PF18139">
    <property type="entry name" value="LSDAT_euk"/>
    <property type="match status" value="2"/>
</dbReference>
<evidence type="ECO:0000313" key="4">
    <source>
        <dbReference type="Proteomes" id="UP000663882"/>
    </source>
</evidence>
<dbReference type="PANTHER" id="PTHR13800:SF1">
    <property type="entry name" value="TRANSIENT RECEPTOR POTENTIAL CATION CHANNEL TRPM"/>
    <property type="match status" value="1"/>
</dbReference>
<dbReference type="GO" id="GO:0005886">
    <property type="term" value="C:plasma membrane"/>
    <property type="evidence" value="ECO:0007669"/>
    <property type="project" value="TreeGrafter"/>
</dbReference>
<dbReference type="GO" id="GO:0030001">
    <property type="term" value="P:metal ion transport"/>
    <property type="evidence" value="ECO:0007669"/>
    <property type="project" value="TreeGrafter"/>
</dbReference>
<feature type="region of interest" description="Disordered" evidence="1">
    <location>
        <begin position="1"/>
        <end position="23"/>
    </location>
</feature>
<reference evidence="3" key="1">
    <citation type="submission" date="2021-02" db="EMBL/GenBank/DDBJ databases">
        <authorList>
            <person name="Nowell W R."/>
        </authorList>
    </citation>
    <scope>NUCLEOTIDE SEQUENCE</scope>
</reference>
<evidence type="ECO:0000259" key="2">
    <source>
        <dbReference type="Pfam" id="PF18139"/>
    </source>
</evidence>
<dbReference type="InterPro" id="IPR050927">
    <property type="entry name" value="TRPM"/>
</dbReference>
<name>A0A814LXX8_9BILA</name>
<dbReference type="AlphaFoldDB" id="A0A814LXX8"/>
<evidence type="ECO:0000256" key="1">
    <source>
        <dbReference type="SAM" id="MobiDB-lite"/>
    </source>
</evidence>
<feature type="compositionally biased region" description="Basic and acidic residues" evidence="1">
    <location>
        <begin position="13"/>
        <end position="23"/>
    </location>
</feature>
<feature type="domain" description="TRPM SLOG" evidence="2">
    <location>
        <begin position="14"/>
        <end position="74"/>
    </location>
</feature>
<dbReference type="GO" id="GO:0005261">
    <property type="term" value="F:monoatomic cation channel activity"/>
    <property type="evidence" value="ECO:0007669"/>
    <property type="project" value="TreeGrafter"/>
</dbReference>
<dbReference type="PANTHER" id="PTHR13800">
    <property type="entry name" value="TRANSIENT RECEPTOR POTENTIAL CATION CHANNEL, SUBFAMILY M, MEMBER 6"/>
    <property type="match status" value="1"/>
</dbReference>
<feature type="domain" description="TRPM SLOG" evidence="2">
    <location>
        <begin position="78"/>
        <end position="117"/>
    </location>
</feature>
<dbReference type="Proteomes" id="UP000663882">
    <property type="component" value="Unassembled WGS sequence"/>
</dbReference>
<dbReference type="OrthoDB" id="10555082at2759"/>
<feature type="compositionally biased region" description="Polar residues" evidence="1">
    <location>
        <begin position="1"/>
        <end position="12"/>
    </location>
</feature>
<dbReference type="InterPro" id="IPR041491">
    <property type="entry name" value="TRPM_SLOG"/>
</dbReference>
<proteinExistence type="predicted"/>
<protein>
    <recommendedName>
        <fullName evidence="2">TRPM SLOG domain-containing protein</fullName>
    </recommendedName>
</protein>
<organism evidence="3 4">
    <name type="scientific">Rotaria sordida</name>
    <dbReference type="NCBI Taxonomy" id="392033"/>
    <lineage>
        <taxon>Eukaryota</taxon>
        <taxon>Metazoa</taxon>
        <taxon>Spiralia</taxon>
        <taxon>Gnathifera</taxon>
        <taxon>Rotifera</taxon>
        <taxon>Eurotatoria</taxon>
        <taxon>Bdelloidea</taxon>
        <taxon>Philodinida</taxon>
        <taxon>Philodinidae</taxon>
        <taxon>Rotaria</taxon>
    </lineage>
</organism>
<sequence length="237" mass="25806">MTDDINTGNQADKNSDKQKETKRAIQRGLVETAKKTNAWVMTNGIDHAMNRLVEEGLRSNASQDDIPCIGLCNWPCETKHAIQRGLVETAKITNAWVMTNGIDHAMNRLVGEGLHTFYNNIPIVILLLGGGFTTLHALSRYLKGGTPVVVVKRAIQRGLAETAKITNAWVMTNGIDHAMNHLVGEGLCSDTSEDDVPCIAFDDGNPIVILLLGGDRTTLRALSHYLADDIPVVVVQV</sequence>
<comment type="caution">
    <text evidence="3">The sequence shown here is derived from an EMBL/GenBank/DDBJ whole genome shotgun (WGS) entry which is preliminary data.</text>
</comment>
<gene>
    <name evidence="3" type="ORF">RFH988_LOCUS17788</name>
</gene>
<dbReference type="EMBL" id="CAJNOO010000967">
    <property type="protein sequence ID" value="CAF1071266.1"/>
    <property type="molecule type" value="Genomic_DNA"/>
</dbReference>
<evidence type="ECO:0000313" key="3">
    <source>
        <dbReference type="EMBL" id="CAF1071266.1"/>
    </source>
</evidence>
<accession>A0A814LXX8</accession>